<evidence type="ECO:0000313" key="4">
    <source>
        <dbReference type="Proteomes" id="UP000324800"/>
    </source>
</evidence>
<feature type="transmembrane region" description="Helical" evidence="2">
    <location>
        <begin position="434"/>
        <end position="455"/>
    </location>
</feature>
<accession>A0A5J4V6C1</accession>
<evidence type="ECO:0000313" key="3">
    <source>
        <dbReference type="EMBL" id="KAA6377880.1"/>
    </source>
</evidence>
<evidence type="ECO:0000256" key="1">
    <source>
        <dbReference type="SAM" id="MobiDB-lite"/>
    </source>
</evidence>
<dbReference type="EMBL" id="SNRW01009512">
    <property type="protein sequence ID" value="KAA6377880.1"/>
    <property type="molecule type" value="Genomic_DNA"/>
</dbReference>
<name>A0A5J4V6C1_9EUKA</name>
<dbReference type="Proteomes" id="UP000324800">
    <property type="component" value="Unassembled WGS sequence"/>
</dbReference>
<feature type="compositionally biased region" description="Low complexity" evidence="1">
    <location>
        <begin position="216"/>
        <end position="229"/>
    </location>
</feature>
<feature type="region of interest" description="Disordered" evidence="1">
    <location>
        <begin position="382"/>
        <end position="406"/>
    </location>
</feature>
<keyword evidence="2" id="KW-1133">Transmembrane helix</keyword>
<gene>
    <name evidence="3" type="ORF">EZS28_026592</name>
</gene>
<dbReference type="AlphaFoldDB" id="A0A5J4V6C1"/>
<feature type="region of interest" description="Disordered" evidence="1">
    <location>
        <begin position="216"/>
        <end position="249"/>
    </location>
</feature>
<keyword evidence="2" id="KW-0812">Transmembrane</keyword>
<sequence>MSIFKSIVPIFAVHPESQFEKNSSEFLENLYGDSCTDLRKPQRKSPNSALWEQIPELKTKPNIRIYSNTDQQLSTILQQNPHLVDQQQHNSLLTPAQSPAPALKPNIEAMLCVAKGKSTISDALREILKETDYSSTKQQIDNNTDNEKTNYDTEYAQQDRQTNMYQYYPANDFAWMLYSGKCGVFKQEKTNKNETQTNHIPHSSLQTLKDQDQQVTNTNTNENGNTPKTIFVNPDNQSPQTFRHHQSPYTSLTSPYSCLSSYGTLGIPNSDIRYRYSNIQESDQQSTAQYTSSNNKLNFFSMSSIPSLFQQMQEYDTTRDANTSPTIVTNANSSITECKQMNESKQNKNEENKRRVMSLKDKKILKKRINQENKIIMKQVKDMDNQRRKEEKIRKQQETNENNNENKKANKILSWIINNRDSDTKIKQDRQSKIYRILLLVSILVVIFASIVYMYPQVVDSVNSLLVSCQFSTIFISHENSDLISHIKNPCNQYPNQQDASVIQTSQGNEDLNSDDLIPLQIEQDEVICDSNQAEQYIKEQQHMIDDVNESEQGMQNDLGIQYKSNPDLQKTDGVVNNINEF</sequence>
<proteinExistence type="predicted"/>
<keyword evidence="2" id="KW-0472">Membrane</keyword>
<comment type="caution">
    <text evidence="3">The sequence shown here is derived from an EMBL/GenBank/DDBJ whole genome shotgun (WGS) entry which is preliminary data.</text>
</comment>
<feature type="compositionally biased region" description="Polar residues" evidence="1">
    <location>
        <begin position="234"/>
        <end position="249"/>
    </location>
</feature>
<evidence type="ECO:0000256" key="2">
    <source>
        <dbReference type="SAM" id="Phobius"/>
    </source>
</evidence>
<reference evidence="3 4" key="1">
    <citation type="submission" date="2019-03" db="EMBL/GenBank/DDBJ databases">
        <title>Single cell metagenomics reveals metabolic interactions within the superorganism composed of flagellate Streblomastix strix and complex community of Bacteroidetes bacteria on its surface.</title>
        <authorList>
            <person name="Treitli S.C."/>
            <person name="Kolisko M."/>
            <person name="Husnik F."/>
            <person name="Keeling P."/>
            <person name="Hampl V."/>
        </authorList>
    </citation>
    <scope>NUCLEOTIDE SEQUENCE [LARGE SCALE GENOMIC DNA]</scope>
    <source>
        <strain evidence="3">ST1C</strain>
    </source>
</reference>
<organism evidence="3 4">
    <name type="scientific">Streblomastix strix</name>
    <dbReference type="NCBI Taxonomy" id="222440"/>
    <lineage>
        <taxon>Eukaryota</taxon>
        <taxon>Metamonada</taxon>
        <taxon>Preaxostyla</taxon>
        <taxon>Oxymonadida</taxon>
        <taxon>Streblomastigidae</taxon>
        <taxon>Streblomastix</taxon>
    </lineage>
</organism>
<protein>
    <submittedName>
        <fullName evidence="3">Uncharacterized protein</fullName>
    </submittedName>
</protein>